<dbReference type="EMBL" id="ML179873">
    <property type="protein sequence ID" value="THU80746.1"/>
    <property type="molecule type" value="Genomic_DNA"/>
</dbReference>
<evidence type="ECO:0000313" key="2">
    <source>
        <dbReference type="Proteomes" id="UP000297245"/>
    </source>
</evidence>
<reference evidence="1 2" key="1">
    <citation type="journal article" date="2019" name="Nat. Ecol. Evol.">
        <title>Megaphylogeny resolves global patterns of mushroom evolution.</title>
        <authorList>
            <person name="Varga T."/>
            <person name="Krizsan K."/>
            <person name="Foldi C."/>
            <person name="Dima B."/>
            <person name="Sanchez-Garcia M."/>
            <person name="Sanchez-Ramirez S."/>
            <person name="Szollosi G.J."/>
            <person name="Szarkandi J.G."/>
            <person name="Papp V."/>
            <person name="Albert L."/>
            <person name="Andreopoulos W."/>
            <person name="Angelini C."/>
            <person name="Antonin V."/>
            <person name="Barry K.W."/>
            <person name="Bougher N.L."/>
            <person name="Buchanan P."/>
            <person name="Buyck B."/>
            <person name="Bense V."/>
            <person name="Catcheside P."/>
            <person name="Chovatia M."/>
            <person name="Cooper J."/>
            <person name="Damon W."/>
            <person name="Desjardin D."/>
            <person name="Finy P."/>
            <person name="Geml J."/>
            <person name="Haridas S."/>
            <person name="Hughes K."/>
            <person name="Justo A."/>
            <person name="Karasinski D."/>
            <person name="Kautmanova I."/>
            <person name="Kiss B."/>
            <person name="Kocsube S."/>
            <person name="Kotiranta H."/>
            <person name="LaButti K.M."/>
            <person name="Lechner B.E."/>
            <person name="Liimatainen K."/>
            <person name="Lipzen A."/>
            <person name="Lukacs Z."/>
            <person name="Mihaltcheva S."/>
            <person name="Morgado L.N."/>
            <person name="Niskanen T."/>
            <person name="Noordeloos M.E."/>
            <person name="Ohm R.A."/>
            <person name="Ortiz-Santana B."/>
            <person name="Ovrebo C."/>
            <person name="Racz N."/>
            <person name="Riley R."/>
            <person name="Savchenko A."/>
            <person name="Shiryaev A."/>
            <person name="Soop K."/>
            <person name="Spirin V."/>
            <person name="Szebenyi C."/>
            <person name="Tomsovsky M."/>
            <person name="Tulloss R.E."/>
            <person name="Uehling J."/>
            <person name="Grigoriev I.V."/>
            <person name="Vagvolgyi C."/>
            <person name="Papp T."/>
            <person name="Martin F.M."/>
            <person name="Miettinen O."/>
            <person name="Hibbett D.S."/>
            <person name="Nagy L.G."/>
        </authorList>
    </citation>
    <scope>NUCLEOTIDE SEQUENCE [LARGE SCALE GENOMIC DNA]</scope>
    <source>
        <strain evidence="1 2">CBS 962.96</strain>
    </source>
</reference>
<gene>
    <name evidence="1" type="ORF">K435DRAFT_809638</name>
</gene>
<evidence type="ECO:0000313" key="1">
    <source>
        <dbReference type="EMBL" id="THU80746.1"/>
    </source>
</evidence>
<dbReference type="Proteomes" id="UP000297245">
    <property type="component" value="Unassembled WGS sequence"/>
</dbReference>
<proteinExistence type="predicted"/>
<keyword evidence="2" id="KW-1185">Reference proteome</keyword>
<protein>
    <submittedName>
        <fullName evidence="1">Uncharacterized protein</fullName>
    </submittedName>
</protein>
<dbReference type="AlphaFoldDB" id="A0A4S8KXL1"/>
<organism evidence="1 2">
    <name type="scientific">Dendrothele bispora (strain CBS 962.96)</name>
    <dbReference type="NCBI Taxonomy" id="1314807"/>
    <lineage>
        <taxon>Eukaryota</taxon>
        <taxon>Fungi</taxon>
        <taxon>Dikarya</taxon>
        <taxon>Basidiomycota</taxon>
        <taxon>Agaricomycotina</taxon>
        <taxon>Agaricomycetes</taxon>
        <taxon>Agaricomycetidae</taxon>
        <taxon>Agaricales</taxon>
        <taxon>Agaricales incertae sedis</taxon>
        <taxon>Dendrothele</taxon>
    </lineage>
</organism>
<name>A0A4S8KXL1_DENBC</name>
<accession>A0A4S8KXL1</accession>
<sequence>MATYGYTCNCQVYCCIWCLGNLKVGKESVKHAEIVLQDSSLVLASGWVRQIVGITHCSGRITWVSFGWKKNTLCPKGFKGSTTNPEVFCVVAVFMPASWLGSGGGACSDMSIMYRSDGELGNKLDGRIGVESEVEDELIVVILSNTTLSLLQILKYSLFNNAALTPTLTHSGSTPRDSGSKRHRLGVKSLFFDPLPLESLGVA</sequence>